<feature type="compositionally biased region" description="Polar residues" evidence="1">
    <location>
        <begin position="1"/>
        <end position="10"/>
    </location>
</feature>
<feature type="compositionally biased region" description="Basic and acidic residues" evidence="1">
    <location>
        <begin position="62"/>
        <end position="84"/>
    </location>
</feature>
<dbReference type="PROSITE" id="PS50055">
    <property type="entry name" value="TYR_PHOSPHATASE_PTP"/>
    <property type="match status" value="1"/>
</dbReference>
<organism evidence="4 5">
    <name type="scientific">Panagrolaimus superbus</name>
    <dbReference type="NCBI Taxonomy" id="310955"/>
    <lineage>
        <taxon>Eukaryota</taxon>
        <taxon>Metazoa</taxon>
        <taxon>Ecdysozoa</taxon>
        <taxon>Nematoda</taxon>
        <taxon>Chromadorea</taxon>
        <taxon>Rhabditida</taxon>
        <taxon>Tylenchina</taxon>
        <taxon>Panagrolaimomorpha</taxon>
        <taxon>Panagrolaimoidea</taxon>
        <taxon>Panagrolaimidae</taxon>
        <taxon>Panagrolaimus</taxon>
    </lineage>
</organism>
<dbReference type="InterPro" id="IPR029021">
    <property type="entry name" value="Prot-tyrosine_phosphatase-like"/>
</dbReference>
<evidence type="ECO:0000256" key="1">
    <source>
        <dbReference type="SAM" id="MobiDB-lite"/>
    </source>
</evidence>
<name>A0A914Z605_9BILA</name>
<feature type="compositionally biased region" description="Basic residues" evidence="1">
    <location>
        <begin position="49"/>
        <end position="61"/>
    </location>
</feature>
<evidence type="ECO:0000259" key="2">
    <source>
        <dbReference type="PROSITE" id="PS50055"/>
    </source>
</evidence>
<dbReference type="Gene3D" id="3.90.190.10">
    <property type="entry name" value="Protein tyrosine phosphatase superfamily"/>
    <property type="match status" value="1"/>
</dbReference>
<accession>A0A914Z605</accession>
<reference evidence="5" key="1">
    <citation type="submission" date="2022-11" db="UniProtKB">
        <authorList>
            <consortium name="WormBaseParasite"/>
        </authorList>
    </citation>
    <scope>IDENTIFICATION</scope>
</reference>
<dbReference type="Pfam" id="PF00102">
    <property type="entry name" value="Y_phosphatase"/>
    <property type="match status" value="1"/>
</dbReference>
<dbReference type="InterPro" id="IPR000242">
    <property type="entry name" value="PTP_cat"/>
</dbReference>
<dbReference type="GO" id="GO:0004725">
    <property type="term" value="F:protein tyrosine phosphatase activity"/>
    <property type="evidence" value="ECO:0007669"/>
    <property type="project" value="InterPro"/>
</dbReference>
<feature type="region of interest" description="Disordered" evidence="1">
    <location>
        <begin position="1"/>
        <end position="89"/>
    </location>
</feature>
<dbReference type="AlphaFoldDB" id="A0A914Z605"/>
<dbReference type="CDD" id="cd00047">
    <property type="entry name" value="PTPc"/>
    <property type="match status" value="1"/>
</dbReference>
<dbReference type="InterPro" id="IPR003595">
    <property type="entry name" value="Tyr_Pase_cat"/>
</dbReference>
<dbReference type="SMART" id="SM00404">
    <property type="entry name" value="PTPc_motif"/>
    <property type="match status" value="1"/>
</dbReference>
<sequence>MESNGNSTSQSSKTKPPENSNSSSKKNKPSSTPSTSTSSRGKKYDRTMRIKKKAKLLKRGSRTLEEKRCNRTTEDETQRTESIHKKLISSNDDRTFEDVTQSSIYKKPSLDRDKPSTQLQKQGFIDFARNALSKGVKGILNEYTNELVPYTPTGVTRKAFEANSRRNRYTDVICIDQTRIILKNQSPDYIHANIVRGGPLLNVFICTQGPVKETVKDFWRMIVQEQVGNIVMLCDIMESGKLKCQQYWPPKEGNAIDWGGIVVKNVDVDTATDVITVISTLEVTVDRKDKFVVKHHHWRSWPDKSVPKSYLAPFRVLKYVRHSSKPTVVHCSAGIGRTGSIVALEACYQQLLSEQSLSVLDMVKWLRKQRWNAVQTDTQYLYLFKCLISFSSKCGYLPPDLTTKIKKFDEEYQRLIDEKENKKKIKREIDIEYTE</sequence>
<dbReference type="PRINTS" id="PR00700">
    <property type="entry name" value="PRTYPHPHTASE"/>
</dbReference>
<dbReference type="InterPro" id="IPR052782">
    <property type="entry name" value="Oocyte-zygote_transition_reg"/>
</dbReference>
<dbReference type="SUPFAM" id="SSF52799">
    <property type="entry name" value="(Phosphotyrosine protein) phosphatases II"/>
    <property type="match status" value="1"/>
</dbReference>
<feature type="domain" description="Tyrosine specific protein phosphatases" evidence="3">
    <location>
        <begin position="308"/>
        <end position="381"/>
    </location>
</feature>
<feature type="domain" description="Tyrosine-protein phosphatase" evidence="2">
    <location>
        <begin position="161"/>
        <end position="390"/>
    </location>
</feature>
<dbReference type="Proteomes" id="UP000887577">
    <property type="component" value="Unplaced"/>
</dbReference>
<feature type="compositionally biased region" description="Low complexity" evidence="1">
    <location>
        <begin position="11"/>
        <end position="39"/>
    </location>
</feature>
<evidence type="ECO:0000313" key="5">
    <source>
        <dbReference type="WBParaSite" id="PSU_v2.g7383.t1"/>
    </source>
</evidence>
<proteinExistence type="predicted"/>
<dbReference type="PANTHER" id="PTHR46163">
    <property type="entry name" value="TYROSINE-PROTEIN PHOSPHATASE-RELATED"/>
    <property type="match status" value="1"/>
</dbReference>
<evidence type="ECO:0000313" key="4">
    <source>
        <dbReference type="Proteomes" id="UP000887577"/>
    </source>
</evidence>
<protein>
    <submittedName>
        <fullName evidence="5">Protein tyrosine phosphatase</fullName>
    </submittedName>
</protein>
<dbReference type="InterPro" id="IPR016130">
    <property type="entry name" value="Tyr_Pase_AS"/>
</dbReference>
<evidence type="ECO:0000259" key="3">
    <source>
        <dbReference type="PROSITE" id="PS50056"/>
    </source>
</evidence>
<dbReference type="InterPro" id="IPR000387">
    <property type="entry name" value="Tyr_Pase_dom"/>
</dbReference>
<dbReference type="SMART" id="SM00194">
    <property type="entry name" value="PTPc"/>
    <property type="match status" value="1"/>
</dbReference>
<keyword evidence="4" id="KW-1185">Reference proteome</keyword>
<dbReference type="PROSITE" id="PS00383">
    <property type="entry name" value="TYR_PHOSPHATASE_1"/>
    <property type="match status" value="1"/>
</dbReference>
<dbReference type="PROSITE" id="PS50056">
    <property type="entry name" value="TYR_PHOSPHATASE_2"/>
    <property type="match status" value="1"/>
</dbReference>
<dbReference type="WBParaSite" id="PSU_v2.g7383.t1">
    <property type="protein sequence ID" value="PSU_v2.g7383.t1"/>
    <property type="gene ID" value="PSU_v2.g7383"/>
</dbReference>